<comment type="caution">
    <text evidence="4">The sequence shown here is derived from an EMBL/GenBank/DDBJ whole genome shotgun (WGS) entry which is preliminary data.</text>
</comment>
<evidence type="ECO:0000313" key="4">
    <source>
        <dbReference type="EMBL" id="RYR07363.1"/>
    </source>
</evidence>
<dbReference type="STRING" id="3818.A0A444YZJ4"/>
<accession>A0A444YZJ4</accession>
<dbReference type="Gramene" id="arahy.Tifrunner.gnm2.ann2.Ah15g469500.1">
    <property type="protein sequence ID" value="arahy.Tifrunner.gnm2.ann2.Ah15g469500.1-CDS"/>
    <property type="gene ID" value="arahy.Tifrunner.gnm2.ann2.Ah15g469500"/>
</dbReference>
<keyword evidence="2" id="KW-0539">Nucleus</keyword>
<dbReference type="Proteomes" id="UP000289738">
    <property type="component" value="Chromosome B05"/>
</dbReference>
<keyword evidence="5" id="KW-1185">Reference proteome</keyword>
<reference evidence="4 5" key="1">
    <citation type="submission" date="2019-01" db="EMBL/GenBank/DDBJ databases">
        <title>Sequencing of cultivated peanut Arachis hypogaea provides insights into genome evolution and oil improvement.</title>
        <authorList>
            <person name="Chen X."/>
        </authorList>
    </citation>
    <scope>NUCLEOTIDE SEQUENCE [LARGE SCALE GENOMIC DNA]</scope>
    <source>
        <strain evidence="5">cv. Fuhuasheng</strain>
        <tissue evidence="4">Leaves</tissue>
    </source>
</reference>
<comment type="subcellular location">
    <subcellularLocation>
        <location evidence="1">Nucleus</location>
    </subcellularLocation>
</comment>
<proteinExistence type="predicted"/>
<dbReference type="PANTHER" id="PTHR33172">
    <property type="entry name" value="OS08G0516900 PROTEIN"/>
    <property type="match status" value="1"/>
</dbReference>
<evidence type="ECO:0000256" key="2">
    <source>
        <dbReference type="ARBA" id="ARBA00023242"/>
    </source>
</evidence>
<feature type="region of interest" description="Disordered" evidence="3">
    <location>
        <begin position="142"/>
        <end position="177"/>
    </location>
</feature>
<dbReference type="InterPro" id="IPR051992">
    <property type="entry name" value="OxStress_Response_Reg"/>
</dbReference>
<evidence type="ECO:0000256" key="3">
    <source>
        <dbReference type="SAM" id="MobiDB-lite"/>
    </source>
</evidence>
<organism evidence="4 5">
    <name type="scientific">Arachis hypogaea</name>
    <name type="common">Peanut</name>
    <dbReference type="NCBI Taxonomy" id="3818"/>
    <lineage>
        <taxon>Eukaryota</taxon>
        <taxon>Viridiplantae</taxon>
        <taxon>Streptophyta</taxon>
        <taxon>Embryophyta</taxon>
        <taxon>Tracheophyta</taxon>
        <taxon>Spermatophyta</taxon>
        <taxon>Magnoliopsida</taxon>
        <taxon>eudicotyledons</taxon>
        <taxon>Gunneridae</taxon>
        <taxon>Pentapetalae</taxon>
        <taxon>rosids</taxon>
        <taxon>fabids</taxon>
        <taxon>Fabales</taxon>
        <taxon>Fabaceae</taxon>
        <taxon>Papilionoideae</taxon>
        <taxon>50 kb inversion clade</taxon>
        <taxon>dalbergioids sensu lato</taxon>
        <taxon>Dalbergieae</taxon>
        <taxon>Pterocarpus clade</taxon>
        <taxon>Arachis</taxon>
    </lineage>
</organism>
<feature type="compositionally biased region" description="Polar residues" evidence="3">
    <location>
        <begin position="155"/>
        <end position="177"/>
    </location>
</feature>
<dbReference type="PANTHER" id="PTHR33172:SF103">
    <property type="entry name" value="PROTEIN OXIDATIVE STRESS 3"/>
    <property type="match status" value="1"/>
</dbReference>
<sequence length="200" mass="21646">MGNKAQETFIEMGNDNKKNNVKGIIMEDHCECSSGSSISIGSISEDTMDSLCSSYSSDELTEDASSSSFSSSSSSSHSKDGPLFELSELMNHLPIKRGLSMFYEGKAQSFTSLGRVQSIEDLPKKGITTTTYSKRMKSCKSYGGGLDNQNNNNNRISFTPKPTISKKTSPSTRGSFLSLQSKKGSFLGGSRPSISVHKNF</sequence>
<evidence type="ECO:0000256" key="1">
    <source>
        <dbReference type="ARBA" id="ARBA00004123"/>
    </source>
</evidence>
<dbReference type="GO" id="GO:0005634">
    <property type="term" value="C:nucleus"/>
    <property type="evidence" value="ECO:0007669"/>
    <property type="project" value="UniProtKB-SubCell"/>
</dbReference>
<evidence type="ECO:0008006" key="6">
    <source>
        <dbReference type="Google" id="ProtNLM"/>
    </source>
</evidence>
<dbReference type="OrthoDB" id="694201at2759"/>
<gene>
    <name evidence="4" type="ORF">Ahy_B05g074701</name>
</gene>
<dbReference type="GO" id="GO:0006950">
    <property type="term" value="P:response to stress"/>
    <property type="evidence" value="ECO:0007669"/>
    <property type="project" value="UniProtKB-ARBA"/>
</dbReference>
<protein>
    <recommendedName>
        <fullName evidence="6">Oxidative stress 3</fullName>
    </recommendedName>
</protein>
<name>A0A444YZJ4_ARAHY</name>
<dbReference type="AlphaFoldDB" id="A0A444YZJ4"/>
<evidence type="ECO:0000313" key="5">
    <source>
        <dbReference type="Proteomes" id="UP000289738"/>
    </source>
</evidence>
<dbReference type="EMBL" id="SDMP01000015">
    <property type="protein sequence ID" value="RYR07363.1"/>
    <property type="molecule type" value="Genomic_DNA"/>
</dbReference>